<evidence type="ECO:0000313" key="4">
    <source>
        <dbReference type="Proteomes" id="UP000192783"/>
    </source>
</evidence>
<dbReference type="Pfam" id="PF13435">
    <property type="entry name" value="Cytochrome_C554"/>
    <property type="match status" value="1"/>
</dbReference>
<name>A0A1W1XTG0_9BACT</name>
<gene>
    <name evidence="3" type="ORF">SAMN02746041_02875</name>
</gene>
<proteinExistence type="predicted"/>
<keyword evidence="1" id="KW-0732">Signal</keyword>
<evidence type="ECO:0000256" key="1">
    <source>
        <dbReference type="SAM" id="SignalP"/>
    </source>
</evidence>
<feature type="domain" description="Cytochrome c-552/4" evidence="2">
    <location>
        <begin position="32"/>
        <end position="105"/>
    </location>
</feature>
<feature type="signal peptide" evidence="1">
    <location>
        <begin position="1"/>
        <end position="21"/>
    </location>
</feature>
<dbReference type="SUPFAM" id="SSF48695">
    <property type="entry name" value="Multiheme cytochromes"/>
    <property type="match status" value="1"/>
</dbReference>
<dbReference type="RefSeq" id="WP_212636958.1">
    <property type="nucleotide sequence ID" value="NZ_FWXF01000020.1"/>
</dbReference>
<protein>
    <submittedName>
        <fullName evidence="3">Cytochrome c554 and c-prime</fullName>
    </submittedName>
</protein>
<dbReference type="InterPro" id="IPR036280">
    <property type="entry name" value="Multihaem_cyt_sf"/>
</dbReference>
<sequence length="151" mass="16791">MKKTIVMAAAATLLWVGLPQAQDQPHYVGDQTCAQCHEEIHERFMQYSKKPHSFQGVEKLQDGLSPQELQDCYACHTTGYGQPGGFTDPVSTPDMKNLGCESCHGPGSVHAETEDPQDIRGKITVQDCQRCHNEERVRAFNFQPLIHSGAH</sequence>
<dbReference type="Gene3D" id="1.10.1130.10">
    <property type="entry name" value="Flavocytochrome C3, Chain A"/>
    <property type="match status" value="1"/>
</dbReference>
<dbReference type="Proteomes" id="UP000192783">
    <property type="component" value="Unassembled WGS sequence"/>
</dbReference>
<dbReference type="AlphaFoldDB" id="A0A1W1XTG0"/>
<dbReference type="InterPro" id="IPR023155">
    <property type="entry name" value="Cyt_c-552/4"/>
</dbReference>
<dbReference type="STRING" id="1121390.SAMN02746041_02875"/>
<dbReference type="EMBL" id="FWXF01000020">
    <property type="protein sequence ID" value="SMC27135.1"/>
    <property type="molecule type" value="Genomic_DNA"/>
</dbReference>
<evidence type="ECO:0000259" key="2">
    <source>
        <dbReference type="Pfam" id="PF13435"/>
    </source>
</evidence>
<keyword evidence="4" id="KW-1185">Reference proteome</keyword>
<reference evidence="3 4" key="1">
    <citation type="submission" date="2017-04" db="EMBL/GenBank/DDBJ databases">
        <authorList>
            <person name="Afonso C.L."/>
            <person name="Miller P.J."/>
            <person name="Scott M.A."/>
            <person name="Spackman E."/>
            <person name="Goraichik I."/>
            <person name="Dimitrov K.M."/>
            <person name="Suarez D.L."/>
            <person name="Swayne D.E."/>
        </authorList>
    </citation>
    <scope>NUCLEOTIDE SEQUENCE [LARGE SCALE GENOMIC DNA]</scope>
    <source>
        <strain evidence="3 4">DSM 13146</strain>
    </source>
</reference>
<feature type="chain" id="PRO_5012461486" evidence="1">
    <location>
        <begin position="22"/>
        <end position="151"/>
    </location>
</feature>
<accession>A0A1W1XTG0</accession>
<organism evidence="3 4">
    <name type="scientific">Desulfacinum hydrothermale DSM 13146</name>
    <dbReference type="NCBI Taxonomy" id="1121390"/>
    <lineage>
        <taxon>Bacteria</taxon>
        <taxon>Pseudomonadati</taxon>
        <taxon>Thermodesulfobacteriota</taxon>
        <taxon>Syntrophobacteria</taxon>
        <taxon>Syntrophobacterales</taxon>
        <taxon>Syntrophobacteraceae</taxon>
        <taxon>Desulfacinum</taxon>
    </lineage>
</organism>
<evidence type="ECO:0000313" key="3">
    <source>
        <dbReference type="EMBL" id="SMC27135.1"/>
    </source>
</evidence>